<evidence type="ECO:0000313" key="4">
    <source>
        <dbReference type="Proteomes" id="UP000007596"/>
    </source>
</evidence>
<dbReference type="KEGG" id="vg:14005584"/>
<protein>
    <submittedName>
        <fullName evidence="3">Virion structural protein</fullName>
    </submittedName>
</protein>
<keyword evidence="4" id="KW-1185">Reference proteome</keyword>
<reference evidence="3 4" key="1">
    <citation type="journal article" date="2014" name="Nature">
        <title>Viral tagging reveals discrete populations in Synechococcus viral genome sequence space.</title>
        <authorList>
            <person name="Deng L."/>
            <person name="Ignacio Espinoza J.C."/>
            <person name="Gregory A.C."/>
            <person name="Poulos B.T."/>
            <person name="Weitz J.S."/>
            <person name="Hugenholtz P."/>
            <person name="Sullivan M.B."/>
        </authorList>
    </citation>
    <scope>NUCLEOTIDE SEQUENCE [LARGE SCALE GENOMIC DNA]</scope>
</reference>
<feature type="region of interest" description="Disordered" evidence="1">
    <location>
        <begin position="1772"/>
        <end position="1807"/>
    </location>
</feature>
<dbReference type="RefSeq" id="YP_007001810.1">
    <property type="nucleotide sequence ID" value="NC_019444.1"/>
</dbReference>
<dbReference type="EMBL" id="JN371768">
    <property type="protein sequence ID" value="AFD02700.1"/>
    <property type="molecule type" value="Genomic_DNA"/>
</dbReference>
<dbReference type="Proteomes" id="UP000007596">
    <property type="component" value="Segment"/>
</dbReference>
<proteinExistence type="predicted"/>
<evidence type="ECO:0000259" key="2">
    <source>
        <dbReference type="Pfam" id="PF16075"/>
    </source>
</evidence>
<accession>H8ZMI9</accession>
<sequence length="2625" mass="285983">MPQNTNLNVTPYYDDFDKDKNFYKVLFRPGFPIQAREITTMQSILQNQVENIGTHFFKEGAMVIPGQVGYDLNVQAVLLQESFLGSDIETYRTQLNGTIIEGLTTGVKAKVLYSISAEESEKGYITLYVKYIDSGDTTSDTSSKTFQTNEQLISNKEITFGTTLIEVGTPFAQLLPINAINVGSAAYIEEGVYFIRGYFVDVPSSYILLEQYSSNPSYRVGLEIYESIITPEDDVSLNDNAAGTSNYSAPGAHRFKISTIFGKKEITDEADKDFVELLRIKESKVQSFVNSTAYSELEKSLARRTFEESGDYVIDTFDVKAREHLDDGFNNGVYARGSESDQGATASEEKLAIEISPGKAYVRGYRTEFVSPQYVDVDKPREFEEINNGIINFTLGNFFKVYDVYGWPEISGDGVSKAYQVAELYDDWSADATSDVKSGANQIGRCRVVQMQESNTTSSQGNPFLGQGSSSGIYDVWFFDVQMWTVLNINNAVTPYVAGTRIKGRTSGATAYIASTGNNTHYIYVEQVSGLFSNGEILEIDGKNVGTLEAAHTYNLTDSRSMFGRNNTSAIRFGCNIILNDARPIELSTVSISSTAGGVLGVDSLSGGTGGYAEETNVATTSSGSGTGLTVDLSVDDDGVVTLATINTPGEGYAIDEVVTIANTNLTDGVGTVDTISAADASRASGTYNIGASDYTTSGSGTNATFTITVDGSGAASIVVEDKGGGYIVNETFTVLDTVLGSGGAASLTFDVAALTGNTATVDVNKITEANSLTGFRTRFERDLRPGEVITPTVSDVEGNNTIRIERVNPAAIATTATNKKSTVAAGDEIFNYANQTTSIDFGLRVGSVIEGEYAELVRLRPYIFQKDYQNGELSFDLAEDAMRSLSDESFFVYRNFANKPVISGSITFTLPETEAFGALDGENFVLTIIDGGGTPQTFADGANLDIDALSDGGTLSVTYGANNQSIAISGLTGVVTVTLTALVSKNTVSKKIKTASKMKALKVIKTTENVDVQQTGLTYSTLFGTRVQDEQISFGINDVYNIHAVYESLDDNDASAPYIVLTESTFFATGSLIVGKTSGARGRVISFSNTNLRLYYVNINESTFISGETVEGFDTDDVVISGIIDDVDDAVFSGSKVITNQFTLDQSQKTNFYDCSRFVRDAGTVAPARRLLVIFDYFVHEASGDYFSAESYSGILYKEIPNIKLDGSLKKIRDQADFRPAIQELRNGSGTVTAPFFVNCSTFDFVSRVFETGNGSTIFDIMKVNTSFRSDYSWYLPRIDNLYLSHDGELRITSGVSGYYLIPPQPVQNAMLLATIEYKPYVFNPEDDVIITSEVIRRYTMKDIGALEDRLTNVEYYTSLSLLESQADNTNVYDENGFDRLKNGYVVDDFTDHTVGDVLSPDYKCSLDFREGQLRPSHYTTNVGLKYNPTASTNIVKTNGNVLMLPYEDLAVITQPYASRTINVNPFNVFTFIGRIDLTPASDDWIDTVRLPAKVENVEGDFSATTAKLGADPNTGFAPIQWGSWQTNWTGETLKSKKRFQSQSGTYGVGRALGRAGHGQRRQGLFYLKERRTFRVVNNQARQGVRTKVVPKIERKSQGDTILSQSAVPWIRSRNIGFNVDRMKPRTRVFAFFDGVNITTYITPKVIELTKNSSEDNRTNETPFVVGETVIGETSGCQLNVIDPNDGYKTNPYGKGEETLPTTYSSQTQYLNHDITVISENVSPDYFGNMQVGEVLVGQTSGARAVVKDRRLLTDNVGNIQGTFFVPSPKNDANPRWATGTRSIRFTTSDSNSRTPGAVESSADGKYTATGTLQTVRENILAIRNAEVVTDTVNDKRVVTTTRTETRQLGWYDPLAQSFIIEDEGGIFLTGVDIFFATKDTNIPVSMQIRAMENGYPSKSILPFSDITLTPDVVETSESAALPTRFTFKAPVYIKASVEYCFVLLSDSNEYTVWISRMGDVDVTGNRTISEQPYAGVLFKSQNASTWTADQYSDAKFTVYRAEFTQTTGTVALNNTPQGKGNGGIHRLIDNPIQTIKPTQTFSLPTAAYTYTDGARLKQVTTQAEATIVSFDDTADEITVNSVTGSWLQGTSNTYLITSSQSFMETTVTGISGTLSIGDVVTGSSSNSTGEVLEWDSGTGVLKLNFISGNFSPSETLTNPGSFSATAGGTTAATGDSLGGYLDAVPTYASDMQEVLVYHKNHCMHNRSNNVTIEGVISEITPTTLAAGLAISGTTLTVDNASQFHKIINGVSISNVNPGYLKIKSATSSVEEIIQYSAISNDGKTITVATSGRGASGTDDIAHSSGDIVECYNLDGIPLININKTHTSIECPWIDTYMLDVGAVATSGIRTGGSMVYSTQNIQFETLTPTVSVMDLPETTITARVNTTSATSVGEGGGEGGSAPRDQASFVNNGEYVPVTLNDLNFFPNPRMVCSNINEQNKLSGNPSFTMLIDLSTEKSTLSPVVDLDRCSLITTSNRINKWPGGPQPYGQQGLIDRTQDVSLLPFGDQNDCVYLTRLARLSQESRSLRIDFQMSRPPQAEVFLYYRTFDMGSNENPDEKGWTKMDLPLQYDSSPSEEILWKDYYYEVGGLNFNAFQIKIVMRSDSQARVPLIADLRAIAIAT</sequence>
<dbReference type="GeneID" id="14005584"/>
<dbReference type="InterPro" id="IPR032096">
    <property type="entry name" value="DUF4815"/>
</dbReference>
<feature type="compositionally biased region" description="Polar residues" evidence="1">
    <location>
        <begin position="1781"/>
        <end position="1796"/>
    </location>
</feature>
<evidence type="ECO:0000313" key="3">
    <source>
        <dbReference type="EMBL" id="AFD02700.1"/>
    </source>
</evidence>
<feature type="domain" description="DUF4815" evidence="2">
    <location>
        <begin position="1266"/>
        <end position="1490"/>
    </location>
</feature>
<feature type="domain" description="DUF4815" evidence="2">
    <location>
        <begin position="186"/>
        <end position="389"/>
    </location>
</feature>
<dbReference type="Pfam" id="PF16075">
    <property type="entry name" value="DUF4815"/>
    <property type="match status" value="3"/>
</dbReference>
<name>H8ZMI9_9CAUD</name>
<feature type="domain" description="DUF4815" evidence="2">
    <location>
        <begin position="12"/>
        <end position="69"/>
    </location>
</feature>
<organism evidence="3 4">
    <name type="scientific">Synechococcus phage S-MbCM6</name>
    <dbReference type="NCBI Taxonomy" id="3126011"/>
    <lineage>
        <taxon>Viruses</taxon>
        <taxon>Duplodnaviria</taxon>
        <taxon>Heunggongvirae</taxon>
        <taxon>Uroviricota</taxon>
        <taxon>Caudoviricetes</taxon>
        <taxon>Pantevenvirales</taxon>
        <taxon>Kyanoviridae</taxon>
        <taxon>Namakavirus</taxon>
        <taxon>Namakavirus smbcm6</taxon>
    </lineage>
</organism>
<evidence type="ECO:0000256" key="1">
    <source>
        <dbReference type="SAM" id="MobiDB-lite"/>
    </source>
</evidence>